<dbReference type="InterPro" id="IPR004291">
    <property type="entry name" value="Transposase_IS66_central"/>
</dbReference>
<dbReference type="AlphaFoldDB" id="A0A1G7EZ60"/>
<dbReference type="InterPro" id="IPR052344">
    <property type="entry name" value="Transposase-related"/>
</dbReference>
<feature type="domain" description="Transposase IS66 C-terminal" evidence="2">
    <location>
        <begin position="115"/>
        <end position="152"/>
    </location>
</feature>
<organism evidence="3 4">
    <name type="scientific">Belnapia rosea</name>
    <dbReference type="NCBI Taxonomy" id="938405"/>
    <lineage>
        <taxon>Bacteria</taxon>
        <taxon>Pseudomonadati</taxon>
        <taxon>Pseudomonadota</taxon>
        <taxon>Alphaproteobacteria</taxon>
        <taxon>Acetobacterales</taxon>
        <taxon>Roseomonadaceae</taxon>
        <taxon>Belnapia</taxon>
    </lineage>
</organism>
<dbReference type="STRING" id="938405.SAMN02927895_00958"/>
<proteinExistence type="predicted"/>
<dbReference type="EMBL" id="FMZX01000111">
    <property type="protein sequence ID" value="SDE68968.1"/>
    <property type="molecule type" value="Genomic_DNA"/>
</dbReference>
<dbReference type="Pfam" id="PF03050">
    <property type="entry name" value="DDE_Tnp_IS66"/>
    <property type="match status" value="1"/>
</dbReference>
<accession>A0A1G7EZ60</accession>
<feature type="domain" description="Transposase IS66 central" evidence="1">
    <location>
        <begin position="1"/>
        <end position="108"/>
    </location>
</feature>
<protein>
    <submittedName>
        <fullName evidence="3">IS66 C-terminal element</fullName>
    </submittedName>
</protein>
<name>A0A1G7EZ60_9PROT</name>
<evidence type="ECO:0000259" key="2">
    <source>
        <dbReference type="Pfam" id="PF13817"/>
    </source>
</evidence>
<reference evidence="3 4" key="1">
    <citation type="submission" date="2016-10" db="EMBL/GenBank/DDBJ databases">
        <authorList>
            <person name="de Groot N.N."/>
        </authorList>
    </citation>
    <scope>NUCLEOTIDE SEQUENCE [LARGE SCALE GENOMIC DNA]</scope>
    <source>
        <strain evidence="3 4">CPCC 100156</strain>
    </source>
</reference>
<dbReference type="Proteomes" id="UP000198925">
    <property type="component" value="Unassembled WGS sequence"/>
</dbReference>
<keyword evidence="4" id="KW-1185">Reference proteome</keyword>
<evidence type="ECO:0000259" key="1">
    <source>
        <dbReference type="Pfam" id="PF03050"/>
    </source>
</evidence>
<evidence type="ECO:0000313" key="4">
    <source>
        <dbReference type="Proteomes" id="UP000198925"/>
    </source>
</evidence>
<evidence type="ECO:0000313" key="3">
    <source>
        <dbReference type="EMBL" id="SDE68968.1"/>
    </source>
</evidence>
<dbReference type="PANTHER" id="PTHR33678">
    <property type="entry name" value="BLL1576 PROTEIN"/>
    <property type="match status" value="1"/>
</dbReference>
<dbReference type="Pfam" id="PF13817">
    <property type="entry name" value="DDE_Tnp_IS66_C"/>
    <property type="match status" value="1"/>
</dbReference>
<sequence length="166" mass="18668">MRRIDAIFAAERAINGLPAEQRLAVRGQQIAPLVAELETWMREQRARMSRHAEVGKAMDYMLTRWEAFCRFLTDGRICLTNNAAERELRGVALGRKAWMFAGSDRGGERAAAMYSLIATAKLNDVDPRAWLADVLARIADHPASRLHELLPWHWKAARTAKTADAA</sequence>
<dbReference type="InterPro" id="IPR039552">
    <property type="entry name" value="IS66_C"/>
</dbReference>
<gene>
    <name evidence="3" type="ORF">SAMN04487779_11111</name>
</gene>
<dbReference type="PANTHER" id="PTHR33678:SF1">
    <property type="entry name" value="BLL1576 PROTEIN"/>
    <property type="match status" value="1"/>
</dbReference>